<dbReference type="PROSITE" id="PS00606">
    <property type="entry name" value="KS3_1"/>
    <property type="match status" value="1"/>
</dbReference>
<protein>
    <recommendedName>
        <fullName evidence="4">Ketosynthase family 3 (KS3) domain-containing protein</fullName>
    </recommendedName>
</protein>
<proteinExistence type="predicted"/>
<dbReference type="OrthoDB" id="6430529at2759"/>
<evidence type="ECO:0000313" key="5">
    <source>
        <dbReference type="EMBL" id="CAD7631326.1"/>
    </source>
</evidence>
<dbReference type="GO" id="GO:0004312">
    <property type="term" value="F:fatty acid synthase activity"/>
    <property type="evidence" value="ECO:0007669"/>
    <property type="project" value="TreeGrafter"/>
</dbReference>
<dbReference type="GO" id="GO:0006633">
    <property type="term" value="P:fatty acid biosynthetic process"/>
    <property type="evidence" value="ECO:0007669"/>
    <property type="project" value="InterPro"/>
</dbReference>
<dbReference type="GO" id="GO:0004315">
    <property type="term" value="F:3-oxoacyl-[acyl-carrier-protein] synthase activity"/>
    <property type="evidence" value="ECO:0007669"/>
    <property type="project" value="InterPro"/>
</dbReference>
<evidence type="ECO:0000256" key="3">
    <source>
        <dbReference type="ARBA" id="ARBA00022679"/>
    </source>
</evidence>
<dbReference type="Pfam" id="PF00109">
    <property type="entry name" value="ketoacyl-synt"/>
    <property type="match status" value="1"/>
</dbReference>
<evidence type="ECO:0000313" key="6">
    <source>
        <dbReference type="Proteomes" id="UP000759131"/>
    </source>
</evidence>
<dbReference type="PANTHER" id="PTHR43775">
    <property type="entry name" value="FATTY ACID SYNTHASE"/>
    <property type="match status" value="1"/>
</dbReference>
<dbReference type="AlphaFoldDB" id="A0A7R9KZT2"/>
<reference evidence="5" key="1">
    <citation type="submission" date="2020-11" db="EMBL/GenBank/DDBJ databases">
        <authorList>
            <person name="Tran Van P."/>
        </authorList>
    </citation>
    <scope>NUCLEOTIDE SEQUENCE</scope>
</reference>
<keyword evidence="1" id="KW-0596">Phosphopantetheine</keyword>
<keyword evidence="2" id="KW-0597">Phosphoprotein</keyword>
<evidence type="ECO:0000256" key="1">
    <source>
        <dbReference type="ARBA" id="ARBA00022450"/>
    </source>
</evidence>
<gene>
    <name evidence="5" type="ORF">OSB1V03_LOCUS11735</name>
</gene>
<dbReference type="InterPro" id="IPR050091">
    <property type="entry name" value="PKS_NRPS_Biosynth_Enz"/>
</dbReference>
<evidence type="ECO:0000259" key="4">
    <source>
        <dbReference type="PROSITE" id="PS52004"/>
    </source>
</evidence>
<sequence>MDFNRFDNTFFGLMDELVFQLKPEERIVLETVYEAIMDAGINPDQLRGSRRVGVYVGTTVYSNIDNKVEDTQPDVMTPMDLFTTINVINIKADNRISYVFDFKGPSMSIDTACSASLSALNVAINDLKLGNIDYAVIAGIHTNLQPVSVQIGQEGGILSPKGQSCPLDESADGFVKGEAVCCVLLQRRQSACRVYASVRSVGINNDGKKTIGMFCP</sequence>
<dbReference type="SUPFAM" id="SSF53901">
    <property type="entry name" value="Thiolase-like"/>
    <property type="match status" value="1"/>
</dbReference>
<dbReference type="CDD" id="cd00833">
    <property type="entry name" value="PKS"/>
    <property type="match status" value="1"/>
</dbReference>
<evidence type="ECO:0000256" key="2">
    <source>
        <dbReference type="ARBA" id="ARBA00022553"/>
    </source>
</evidence>
<dbReference type="EMBL" id="CAJPIZ010009289">
    <property type="protein sequence ID" value="CAG2111756.1"/>
    <property type="molecule type" value="Genomic_DNA"/>
</dbReference>
<keyword evidence="6" id="KW-1185">Reference proteome</keyword>
<name>A0A7R9KZT2_9ACAR</name>
<dbReference type="InterPro" id="IPR020841">
    <property type="entry name" value="PKS_Beta-ketoAc_synthase_dom"/>
</dbReference>
<dbReference type="PROSITE" id="PS52004">
    <property type="entry name" value="KS3_2"/>
    <property type="match status" value="1"/>
</dbReference>
<dbReference type="PANTHER" id="PTHR43775:SF37">
    <property type="entry name" value="SI:DKEY-61P9.11"/>
    <property type="match status" value="1"/>
</dbReference>
<dbReference type="InterPro" id="IPR018201">
    <property type="entry name" value="Ketoacyl_synth_AS"/>
</dbReference>
<feature type="non-terminal residue" evidence="5">
    <location>
        <position position="1"/>
    </location>
</feature>
<dbReference type="EMBL" id="OC863864">
    <property type="protein sequence ID" value="CAD7631326.1"/>
    <property type="molecule type" value="Genomic_DNA"/>
</dbReference>
<dbReference type="InterPro" id="IPR016039">
    <property type="entry name" value="Thiolase-like"/>
</dbReference>
<keyword evidence="3" id="KW-0808">Transferase</keyword>
<dbReference type="SMART" id="SM00825">
    <property type="entry name" value="PKS_KS"/>
    <property type="match status" value="1"/>
</dbReference>
<dbReference type="InterPro" id="IPR014030">
    <property type="entry name" value="Ketoacyl_synth_N"/>
</dbReference>
<dbReference type="Gene3D" id="3.40.47.10">
    <property type="match status" value="1"/>
</dbReference>
<accession>A0A7R9KZT2</accession>
<dbReference type="Proteomes" id="UP000759131">
    <property type="component" value="Unassembled WGS sequence"/>
</dbReference>
<feature type="domain" description="Ketosynthase family 3 (KS3)" evidence="4">
    <location>
        <begin position="1"/>
        <end position="216"/>
    </location>
</feature>
<organism evidence="5">
    <name type="scientific">Medioppia subpectinata</name>
    <dbReference type="NCBI Taxonomy" id="1979941"/>
    <lineage>
        <taxon>Eukaryota</taxon>
        <taxon>Metazoa</taxon>
        <taxon>Ecdysozoa</taxon>
        <taxon>Arthropoda</taxon>
        <taxon>Chelicerata</taxon>
        <taxon>Arachnida</taxon>
        <taxon>Acari</taxon>
        <taxon>Acariformes</taxon>
        <taxon>Sarcoptiformes</taxon>
        <taxon>Oribatida</taxon>
        <taxon>Brachypylina</taxon>
        <taxon>Oppioidea</taxon>
        <taxon>Oppiidae</taxon>
        <taxon>Medioppia</taxon>
    </lineage>
</organism>